<protein>
    <recommendedName>
        <fullName evidence="5">NAD kinase</fullName>
        <ecNumber evidence="5">2.7.1.23</ecNumber>
    </recommendedName>
    <alternativeName>
        <fullName evidence="5">ATP-dependent NAD kinase</fullName>
    </alternativeName>
</protein>
<evidence type="ECO:0000313" key="6">
    <source>
        <dbReference type="EMBL" id="CUR51900.1"/>
    </source>
</evidence>
<evidence type="ECO:0000256" key="4">
    <source>
        <dbReference type="ARBA" id="ARBA00023027"/>
    </source>
</evidence>
<dbReference type="Gene3D" id="1.10.10.10">
    <property type="entry name" value="Winged helix-like DNA-binding domain superfamily/Winged helix DNA-binding domain"/>
    <property type="match status" value="1"/>
</dbReference>
<dbReference type="Pfam" id="PF01513">
    <property type="entry name" value="NAD_kinase"/>
    <property type="match status" value="1"/>
</dbReference>
<dbReference type="InterPro" id="IPR036390">
    <property type="entry name" value="WH_DNA-bd_sf"/>
</dbReference>
<comment type="cofactor">
    <cofactor evidence="5">
        <name>a divalent metal cation</name>
        <dbReference type="ChEBI" id="CHEBI:60240"/>
    </cofactor>
</comment>
<dbReference type="InterPro" id="IPR017438">
    <property type="entry name" value="ATP-NAD_kinase_N"/>
</dbReference>
<feature type="binding site" evidence="5">
    <location>
        <begin position="120"/>
        <end position="121"/>
    </location>
    <ligand>
        <name>NAD(+)</name>
        <dbReference type="ChEBI" id="CHEBI:57540"/>
    </ligand>
</feature>
<keyword evidence="5" id="KW-0963">Cytoplasm</keyword>
<dbReference type="SUPFAM" id="SSF111331">
    <property type="entry name" value="NAD kinase/diacylglycerol kinase-like"/>
    <property type="match status" value="1"/>
</dbReference>
<dbReference type="GO" id="GO:0005737">
    <property type="term" value="C:cytoplasm"/>
    <property type="evidence" value="ECO:0007669"/>
    <property type="project" value="UniProtKB-SubCell"/>
</dbReference>
<dbReference type="GO" id="GO:0003951">
    <property type="term" value="F:NAD+ kinase activity"/>
    <property type="evidence" value="ECO:0007669"/>
    <property type="project" value="UniProtKB-UniRule"/>
</dbReference>
<dbReference type="InterPro" id="IPR002504">
    <property type="entry name" value="NADK"/>
</dbReference>
<evidence type="ECO:0000256" key="3">
    <source>
        <dbReference type="ARBA" id="ARBA00022857"/>
    </source>
</evidence>
<accession>A0A128A3H4</accession>
<gene>
    <name evidence="6" type="primary">ppnK</name>
    <name evidence="5" type="synonym">nadK</name>
    <name evidence="6" type="ORF">NDEV_1135</name>
</gene>
<dbReference type="HAMAP" id="MF_00361">
    <property type="entry name" value="NAD_kinase"/>
    <property type="match status" value="1"/>
</dbReference>
<dbReference type="Pfam" id="PF20143">
    <property type="entry name" value="NAD_kinase_C"/>
    <property type="match status" value="1"/>
</dbReference>
<dbReference type="AlphaFoldDB" id="A0A128A3H4"/>
<keyword evidence="4 5" id="KW-0520">NAD</keyword>
<keyword evidence="7" id="KW-1185">Reference proteome</keyword>
<evidence type="ECO:0000313" key="7">
    <source>
        <dbReference type="Proteomes" id="UP000196239"/>
    </source>
</evidence>
<organism evidence="6 7">
    <name type="scientific">Nitrosotalea devaniterrae</name>
    <dbReference type="NCBI Taxonomy" id="1078905"/>
    <lineage>
        <taxon>Archaea</taxon>
        <taxon>Nitrososphaerota</taxon>
        <taxon>Nitrososphaeria</taxon>
        <taxon>Nitrosotaleales</taxon>
        <taxon>Nitrosotaleaceae</taxon>
        <taxon>Nitrosotalea</taxon>
    </lineage>
</organism>
<dbReference type="EC" id="2.7.1.23" evidence="5"/>
<dbReference type="GO" id="GO:0005524">
    <property type="term" value="F:ATP binding"/>
    <property type="evidence" value="ECO:0007669"/>
    <property type="project" value="UniProtKB-KW"/>
</dbReference>
<reference evidence="7" key="1">
    <citation type="submission" date="2015-10" db="EMBL/GenBank/DDBJ databases">
        <authorList>
            <person name="Lehtovirta-Morley L.E."/>
            <person name="Vieille C."/>
        </authorList>
    </citation>
    <scope>NUCLEOTIDE SEQUENCE [LARGE SCALE GENOMIC DNA]</scope>
</reference>
<dbReference type="Proteomes" id="UP000196239">
    <property type="component" value="Chromosome 1"/>
</dbReference>
<feature type="binding site" evidence="5">
    <location>
        <position position="150"/>
    </location>
    <ligand>
        <name>NAD(+)</name>
        <dbReference type="ChEBI" id="CHEBI:57540"/>
    </ligand>
</feature>
<keyword evidence="3 5" id="KW-0521">NADP</keyword>
<dbReference type="GO" id="GO:0019674">
    <property type="term" value="P:NAD+ metabolic process"/>
    <property type="evidence" value="ECO:0007669"/>
    <property type="project" value="InterPro"/>
</dbReference>
<comment type="caution">
    <text evidence="5">Lacks conserved residue(s) required for the propagation of feature annotation.</text>
</comment>
<comment type="similarity">
    <text evidence="5">Belongs to the NAD kinase family.</text>
</comment>
<sequence length="330" mass="36695">MKVAIYSQDQEQTVKSIKLTLESHGIESVNLGKKSLGKDVDYVIVTGGDRGVRKYFHHVTDSAIPVLGINEYESSGFLAQTDLKQFPIYLNRLKKGDFSIEALPRVGVKIDGKQIYPALNDVAIFSSKSATLLEHVLRVNGEELWHDSSDGLIVSTPIGSSAYSMSAGGPAIYQNSKVFCIVSVNSLDITRRPLIVPEDALIEIDDISSSLRCEVVIDGKDRFKVDKTVVFTKFSQPANVIRMKKDSTTVSALAKKVKLADELLNMPPSSKLLLKTLEYEGSLTQKELAEKTLLPDRTVRLALSHLLEKGYVKRRVSLRDTRQRIYEIPK</sequence>
<keyword evidence="1 5" id="KW-0808">Transferase</keyword>
<dbReference type="Gene3D" id="2.60.200.30">
    <property type="entry name" value="Probable inorganic polyphosphate/atp-NAD kinase, domain 2"/>
    <property type="match status" value="1"/>
</dbReference>
<comment type="catalytic activity">
    <reaction evidence="5">
        <text>NAD(+) + ATP = ADP + NADP(+) + H(+)</text>
        <dbReference type="Rhea" id="RHEA:18629"/>
        <dbReference type="ChEBI" id="CHEBI:15378"/>
        <dbReference type="ChEBI" id="CHEBI:30616"/>
        <dbReference type="ChEBI" id="CHEBI:57540"/>
        <dbReference type="ChEBI" id="CHEBI:58349"/>
        <dbReference type="ChEBI" id="CHEBI:456216"/>
        <dbReference type="EC" id="2.7.1.23"/>
    </reaction>
</comment>
<dbReference type="InterPro" id="IPR036388">
    <property type="entry name" value="WH-like_DNA-bd_sf"/>
</dbReference>
<dbReference type="InterPro" id="IPR016064">
    <property type="entry name" value="NAD/diacylglycerol_kinase_sf"/>
</dbReference>
<evidence type="ECO:0000256" key="2">
    <source>
        <dbReference type="ARBA" id="ARBA00022777"/>
    </source>
</evidence>
<dbReference type="GO" id="GO:0006741">
    <property type="term" value="P:NADP+ biosynthetic process"/>
    <property type="evidence" value="ECO:0007669"/>
    <property type="project" value="UniProtKB-UniRule"/>
</dbReference>
<feature type="binding site" evidence="5">
    <location>
        <position position="54"/>
    </location>
    <ligand>
        <name>NAD(+)</name>
        <dbReference type="ChEBI" id="CHEBI:57540"/>
    </ligand>
</feature>
<name>A0A128A3H4_9ARCH</name>
<evidence type="ECO:0000256" key="5">
    <source>
        <dbReference type="HAMAP-Rule" id="MF_00361"/>
    </source>
</evidence>
<dbReference type="InterPro" id="IPR017437">
    <property type="entry name" value="ATP-NAD_kinase_PpnK-typ_C"/>
</dbReference>
<keyword evidence="5" id="KW-0547">Nucleotide-binding</keyword>
<dbReference type="PANTHER" id="PTHR20275">
    <property type="entry name" value="NAD KINASE"/>
    <property type="match status" value="1"/>
</dbReference>
<dbReference type="Pfam" id="PF13412">
    <property type="entry name" value="HTH_24"/>
    <property type="match status" value="1"/>
</dbReference>
<feature type="binding site" evidence="5">
    <location>
        <begin position="161"/>
        <end position="166"/>
    </location>
    <ligand>
        <name>NAD(+)</name>
        <dbReference type="ChEBI" id="CHEBI:57540"/>
    </ligand>
</feature>
<dbReference type="KEGG" id="ndv:NDEV_1135"/>
<feature type="binding site" evidence="5">
    <location>
        <position position="158"/>
    </location>
    <ligand>
        <name>NAD(+)</name>
        <dbReference type="ChEBI" id="CHEBI:57540"/>
    </ligand>
</feature>
<dbReference type="Gene3D" id="3.40.50.10330">
    <property type="entry name" value="Probable inorganic polyphosphate/atp-NAD kinase, domain 1"/>
    <property type="match status" value="1"/>
</dbReference>
<proteinExistence type="inferred from homology"/>
<keyword evidence="2 5" id="KW-0418">Kinase</keyword>
<dbReference type="PANTHER" id="PTHR20275:SF0">
    <property type="entry name" value="NAD KINASE"/>
    <property type="match status" value="1"/>
</dbReference>
<dbReference type="GO" id="GO:0003700">
    <property type="term" value="F:DNA-binding transcription factor activity"/>
    <property type="evidence" value="ECO:0007669"/>
    <property type="project" value="InterPro"/>
</dbReference>
<comment type="subcellular location">
    <subcellularLocation>
        <location evidence="5">Cytoplasm</location>
    </subcellularLocation>
</comment>
<evidence type="ECO:0000256" key="1">
    <source>
        <dbReference type="ARBA" id="ARBA00022679"/>
    </source>
</evidence>
<keyword evidence="5" id="KW-0067">ATP-binding</keyword>
<dbReference type="GO" id="GO:0046872">
    <property type="term" value="F:metal ion binding"/>
    <property type="evidence" value="ECO:0007669"/>
    <property type="project" value="UniProtKB-UniRule"/>
</dbReference>
<feature type="active site" description="Proton acceptor" evidence="5">
    <location>
        <position position="49"/>
    </location>
</feature>
<dbReference type="EMBL" id="LN890280">
    <property type="protein sequence ID" value="CUR51900.1"/>
    <property type="molecule type" value="Genomic_DNA"/>
</dbReference>
<comment type="function">
    <text evidence="5">Involved in the regulation of the intracellular balance of NAD and NADP, and is a key enzyme in the biosynthesis of NADP. Catalyzes specifically the phosphorylation on 2'-hydroxyl of the adenosine moiety of NAD to yield NADP.</text>
</comment>
<dbReference type="SUPFAM" id="SSF46785">
    <property type="entry name" value="Winged helix' DNA-binding domain"/>
    <property type="match status" value="1"/>
</dbReference>